<organism evidence="2 3">
    <name type="scientific">Edaphochlamys debaryana</name>
    <dbReference type="NCBI Taxonomy" id="47281"/>
    <lineage>
        <taxon>Eukaryota</taxon>
        <taxon>Viridiplantae</taxon>
        <taxon>Chlorophyta</taxon>
        <taxon>core chlorophytes</taxon>
        <taxon>Chlorophyceae</taxon>
        <taxon>CS clade</taxon>
        <taxon>Chlamydomonadales</taxon>
        <taxon>Chlamydomonadales incertae sedis</taxon>
        <taxon>Edaphochlamys</taxon>
    </lineage>
</organism>
<evidence type="ECO:0000256" key="1">
    <source>
        <dbReference type="SAM" id="MobiDB-lite"/>
    </source>
</evidence>
<evidence type="ECO:0000313" key="2">
    <source>
        <dbReference type="EMBL" id="KAG2494817.1"/>
    </source>
</evidence>
<reference evidence="2" key="1">
    <citation type="journal article" date="2020" name="bioRxiv">
        <title>Comparative genomics of Chlamydomonas.</title>
        <authorList>
            <person name="Craig R.J."/>
            <person name="Hasan A.R."/>
            <person name="Ness R.W."/>
            <person name="Keightley P.D."/>
        </authorList>
    </citation>
    <scope>NUCLEOTIDE SEQUENCE</scope>
    <source>
        <strain evidence="2">CCAP 11/70</strain>
    </source>
</reference>
<protein>
    <submittedName>
        <fullName evidence="2">Uncharacterized protein</fullName>
    </submittedName>
</protein>
<dbReference type="AlphaFoldDB" id="A0A836C0D5"/>
<feature type="compositionally biased region" description="Low complexity" evidence="1">
    <location>
        <begin position="223"/>
        <end position="243"/>
    </location>
</feature>
<evidence type="ECO:0000313" key="3">
    <source>
        <dbReference type="Proteomes" id="UP000612055"/>
    </source>
</evidence>
<dbReference type="Proteomes" id="UP000612055">
    <property type="component" value="Unassembled WGS sequence"/>
</dbReference>
<dbReference type="EMBL" id="JAEHOE010000028">
    <property type="protein sequence ID" value="KAG2494817.1"/>
    <property type="molecule type" value="Genomic_DNA"/>
</dbReference>
<proteinExistence type="predicted"/>
<comment type="caution">
    <text evidence="2">The sequence shown here is derived from an EMBL/GenBank/DDBJ whole genome shotgun (WGS) entry which is preliminary data.</text>
</comment>
<accession>A0A836C0D5</accession>
<gene>
    <name evidence="2" type="ORF">HYH03_007059</name>
</gene>
<feature type="region of interest" description="Disordered" evidence="1">
    <location>
        <begin position="219"/>
        <end position="243"/>
    </location>
</feature>
<keyword evidence="3" id="KW-1185">Reference proteome</keyword>
<feature type="region of interest" description="Disordered" evidence="1">
    <location>
        <begin position="139"/>
        <end position="161"/>
    </location>
</feature>
<sequence length="292" mass="28715">MELMSCSGAGFYEGTVRGGKPVRLAAPIPIPRSPAGSSLGGRAPVPVPGRGAICVVADAGPTGFGPELPVGTGPGPASAHSSLAASLSWEGEVAAAADYAVAYCGGAAVPPPAPLCAPPLDSVCSSPVHGLILVESANSSGNSSGANSSSGNSRYSNSDSNGGSCRSGDGCGCEAAASGRGPGLDACRQGEGRVALHPILAAEVAKALTSSELPLWEGRRRSVGGSRSQRSVWDATAPTPAEAAPGDVKLPLSLVEAPSHAEAGDGFRFPPAVQTTTGAPASWTRAVALLPC</sequence>
<name>A0A836C0D5_9CHLO</name>